<feature type="region of interest" description="Disordered" evidence="1">
    <location>
        <begin position="2187"/>
        <end position="2224"/>
    </location>
</feature>
<evidence type="ECO:0000259" key="3">
    <source>
        <dbReference type="PROSITE" id="PS51140"/>
    </source>
</evidence>
<dbReference type="FunFam" id="1.25.10.10:FF:000180">
    <property type="entry name" value="DnaJ homolog subfamily C GRV2"/>
    <property type="match status" value="1"/>
</dbReference>
<dbReference type="InterPro" id="IPR016024">
    <property type="entry name" value="ARM-type_fold"/>
</dbReference>
<dbReference type="EMBL" id="VOIH02000007">
    <property type="protein sequence ID" value="KAF3441949.1"/>
    <property type="molecule type" value="Genomic_DNA"/>
</dbReference>
<dbReference type="Gene3D" id="1.10.287.110">
    <property type="entry name" value="DnaJ domain"/>
    <property type="match status" value="1"/>
</dbReference>
<proteinExistence type="predicted"/>
<dbReference type="InterPro" id="IPR036869">
    <property type="entry name" value="J_dom_sf"/>
</dbReference>
<comment type="caution">
    <text evidence="4">The sequence shown here is derived from an EMBL/GenBank/DDBJ whole genome shotgun (WGS) entry which is preliminary data.</text>
</comment>
<evidence type="ECO:0000313" key="5">
    <source>
        <dbReference type="Proteomes" id="UP000796880"/>
    </source>
</evidence>
<dbReference type="GO" id="GO:0010008">
    <property type="term" value="C:endosome membrane"/>
    <property type="evidence" value="ECO:0007669"/>
    <property type="project" value="TreeGrafter"/>
</dbReference>
<dbReference type="InterPro" id="IPR025640">
    <property type="entry name" value="GYF_2"/>
</dbReference>
<gene>
    <name evidence="4" type="ORF">FNV43_RR15865</name>
</gene>
<dbReference type="InterPro" id="IPR001623">
    <property type="entry name" value="DnaJ_domain"/>
</dbReference>
<dbReference type="GO" id="GO:0006898">
    <property type="term" value="P:receptor-mediated endocytosis"/>
    <property type="evidence" value="ECO:0007669"/>
    <property type="project" value="TreeGrafter"/>
</dbReference>
<feature type="region of interest" description="Disordered" evidence="1">
    <location>
        <begin position="991"/>
        <end position="1023"/>
    </location>
</feature>
<feature type="compositionally biased region" description="Basic and acidic residues" evidence="1">
    <location>
        <begin position="212"/>
        <end position="222"/>
    </location>
</feature>
<organism evidence="4 5">
    <name type="scientific">Rhamnella rubrinervis</name>
    <dbReference type="NCBI Taxonomy" id="2594499"/>
    <lineage>
        <taxon>Eukaryota</taxon>
        <taxon>Viridiplantae</taxon>
        <taxon>Streptophyta</taxon>
        <taxon>Embryophyta</taxon>
        <taxon>Tracheophyta</taxon>
        <taxon>Spermatophyta</taxon>
        <taxon>Magnoliopsida</taxon>
        <taxon>eudicotyledons</taxon>
        <taxon>Gunneridae</taxon>
        <taxon>Pentapetalae</taxon>
        <taxon>rosids</taxon>
        <taxon>fabids</taxon>
        <taxon>Rosales</taxon>
        <taxon>Rhamnaceae</taxon>
        <taxon>rhamnoid group</taxon>
        <taxon>Rhamneae</taxon>
        <taxon>Rhamnella</taxon>
    </lineage>
</organism>
<dbReference type="InterPro" id="IPR044978">
    <property type="entry name" value="GRV2/DNAJC13"/>
</dbReference>
<dbReference type="Gene3D" id="1.25.10.10">
    <property type="entry name" value="Leucine-rich Repeat Variant"/>
    <property type="match status" value="2"/>
</dbReference>
<dbReference type="SUPFAM" id="SSF46565">
    <property type="entry name" value="Chaperone J-domain"/>
    <property type="match status" value="1"/>
</dbReference>
<protein>
    <recommendedName>
        <fullName evidence="6">J domain-containing protein</fullName>
    </recommendedName>
</protein>
<dbReference type="InterPro" id="IPR003892">
    <property type="entry name" value="CUE"/>
</dbReference>
<feature type="region of interest" description="Disordered" evidence="1">
    <location>
        <begin position="2779"/>
        <end position="2807"/>
    </location>
</feature>
<evidence type="ECO:0000259" key="2">
    <source>
        <dbReference type="PROSITE" id="PS50076"/>
    </source>
</evidence>
<dbReference type="CDD" id="cd06257">
    <property type="entry name" value="DnaJ"/>
    <property type="match status" value="1"/>
</dbReference>
<dbReference type="GO" id="GO:2000641">
    <property type="term" value="P:regulation of early endosome to late endosome transport"/>
    <property type="evidence" value="ECO:0007669"/>
    <property type="project" value="InterPro"/>
</dbReference>
<keyword evidence="5" id="KW-1185">Reference proteome</keyword>
<dbReference type="GO" id="GO:0007032">
    <property type="term" value="P:endosome organization"/>
    <property type="evidence" value="ECO:0007669"/>
    <property type="project" value="InterPro"/>
</dbReference>
<feature type="domain" description="J" evidence="2">
    <location>
        <begin position="1755"/>
        <end position="1837"/>
    </location>
</feature>
<evidence type="ECO:0008006" key="6">
    <source>
        <dbReference type="Google" id="ProtNLM"/>
    </source>
</evidence>
<dbReference type="OrthoDB" id="69656at2759"/>
<evidence type="ECO:0000256" key="1">
    <source>
        <dbReference type="SAM" id="MobiDB-lite"/>
    </source>
</evidence>
<feature type="region of interest" description="Disordered" evidence="1">
    <location>
        <begin position="159"/>
        <end position="179"/>
    </location>
</feature>
<dbReference type="PROSITE" id="PS51140">
    <property type="entry name" value="CUE"/>
    <property type="match status" value="1"/>
</dbReference>
<dbReference type="Pfam" id="PF00226">
    <property type="entry name" value="DnaJ"/>
    <property type="match status" value="1"/>
</dbReference>
<dbReference type="PANTHER" id="PTHR36983">
    <property type="entry name" value="DNAJ HOMOLOG SUBFAMILY C MEMBER 13"/>
    <property type="match status" value="1"/>
</dbReference>
<accession>A0A8K0E9N9</accession>
<dbReference type="Pfam" id="PF14237">
    <property type="entry name" value="GYF_2"/>
    <property type="match status" value="1"/>
</dbReference>
<dbReference type="PROSITE" id="PS50076">
    <property type="entry name" value="DNAJ_2"/>
    <property type="match status" value="1"/>
</dbReference>
<feature type="compositionally biased region" description="Polar residues" evidence="1">
    <location>
        <begin position="2787"/>
        <end position="2807"/>
    </location>
</feature>
<name>A0A8K0E9N9_9ROSA</name>
<feature type="compositionally biased region" description="Basic and acidic residues" evidence="1">
    <location>
        <begin position="41"/>
        <end position="50"/>
    </location>
</feature>
<dbReference type="Pfam" id="PF19432">
    <property type="entry name" value="RME-8_N"/>
    <property type="match status" value="2"/>
</dbReference>
<sequence length="2807" mass="307166">MKRATLSLNPDAASYTPLDKRITEVKAKLADLSSSHSKGPCRTEQRHFQDEASSGADNHANEELHMGNNLKGMDSQNLSDQTKKQTVDGSHEMDLAYLTFLFPNISEQCLADVYFLNGTDVESTVDMLNELESSAVDFTEQQPDCSNTANASTSKVADSECTGTELGANQSRSHRRPAAAPSAQAGVGLWFFLRPNNVPRTHTLQYLPHIESVSRHEPDRQQHATAATSMDNSNPSSNPSTVPLEEPEYLARYLVIKHSWRGRYKRILCISNVAIITLDPSSLTITNSYDVASDFEAATPIIGRDDNSNEFNLSVRTDGRGKFKAIKFSSRFRTSILTELHRIRWNRLGPVAEFPVLHLRRRNSEWVPFKLKVTYVGVEIIDLKSGDLRWCLDFRDMDTPAIIFLSDAYGKRNIEHGGFVLCPLYGRKTKAFQATSGTTNSAIIASLTKTAKSMVGLSISVDTTQSLTAAEYIKRRAKEAVGAEETPCGGWSVTRLRSAAHGTLNVSGLSLGIGPKGGLGEHGDAVSRQLILTKNSLAERRPENYEAVIVRPLSAVSSLVRFAEEPQMFAIEFNDGCPIHVYASTSRDSLLAAVRDLLQTEGQCAVPVLPRLTMPGHRIDPPCGRVHLQFGKQYHGADMENSSMHLKHLAAAAKDAVAEGGSLPGSRAKLWRRIREFNACIPYTGLPPSIEVPEVTLMALITMLPSTPNLPPESPPLPPPSPKAAATVMGFIACLRRLLASRSAASHVMSFPAAVGRIMGLLRNGSEGVAAEAAGLVAILIGGGPGDTNFLTDSKGEQHATIMHTKSVLFAQHGYVIILVNRLKPMSVSPLLSMAIVEVLEAMICDPHGETTQYTVFVELLRQVAGLKRRLFALFGHPAESVRETVAVIMRTIAEEDAIAAESMRDAALRDGALLRHLLHAFFLPAGERREVSRQLVALWADSYQPALDLLSRVLPPGLVAYLHTRSDGIQSEEANQEGSLTSRRQRRLLQQRKGRAGRGITSPESINNYEIGDPSKQTGSATFKGLDSYQKSVPEPSYGQSATIQSPVAQAGENMTGEMPSTGVLQKEHSAILASAGSPISNTNEALEPSISVSAESDANVIGFQNTGLPAPAQVVVENTPVGSGRLLCNWPEFWRAFSLDHNRADLIWNERTRQELRESLKAEVHKLDVEKERTEDIVPGGAMVEVMTGQESVAQISWNYSEFSVRYPSLSKEVCVGQYYLRLLLESGSVGRAQDFPLRDPVAFFRALYHRFLCDADIGLTVDGAVPDEMGASDDWCDMGRLDGFGGGGGSSVRELCARAMTIVYEQHYKMIGPFEGAAHITVLLDRTDDRALRHRLLLLLKALMKVLPNVEACVLVGGCVLAVDLLTTVHEASERTAIPLQSNLIAATAFMEPLKEWMFVDKDGAQVGPVEKDAIRRFWSKKAIDWTTRCWASGMLDWKRLRDIRELRWALAVRVPVLTPTQVGEAALSVLHSMVSAHSDLDDAGEIVTPTPRVKWILSSPRCLPHIAQAMLSGEPSVVEAAAALLKAVVTRNPKAMIRLYSTGAFYFALAYPGSNLLSISQLFSVTHVHQAFHGGEEAAVSSSLPLAKRSVLGGLLPESLLYVLERSGPAAFAAAMVSDSDTPEIIWTHKMRAENLIRQVLQHLGDFPQKLSQHCHSLYDYAPMPPVTYPELRDEMWCHRYYLRNLCDEIRFPNWPIVEHVEFLQSLLVMWREELTRRPMDLSEEEACKILEISLEEVSSDDANKKLSSDMGEEISSISKQIENIDEEKLKRQYRKLAMRYHPDKNPEGREKFLAVQKAYERLQATMQGLQGPQPWRLLLLLRGQCILYRRYGYILEPFKYAGYPMLLNAVTVDEDDNNFLSSDRAPLLVAASELIWLTCASSSLNGEELVRDGGIQLIATLLSRCMGVVQPTTPASEPSAIIVTNVMRTFSVLSQFESARAEMLEYSGLVDDIVHCTELELVPAAVDTTLLTIAHVSVSSELQNALLKAGVLWYLLPLLLQYDSTAEESDTTESHGVGASVQIAKNLHALHASQALSRLSGLCADGNSTPFNRAAADALRALLTPKLASMLKDEVPKDLLSRLNTNLESPEIIWNSSTRAELLKFVDQQRASQGPDGSYVLDDSHAFVYEALSKELYVGNVYLRVYNDQPDFEISEPEAFCVALIDFISYLVHNQYAADSDVQNKPKLSGSSPESSEHPGDTSGGAVNEQHPDDSLAASDGHLSDKEDCKLVKNLKFALTSLQNLLTSNPNLASIFCTKDKLLPLFECFSVPVASESNIPQLCLCVLSLLTTHAPCLDAMVADGSSLLLLLQMLHSAPSCREGALHVLYALASTVELAWAAAKHGGVVYILELLLPLQEEIPLQQRAAAASLLGKLVGQPMHGPRVAITLARFLPDGLVSVIRDGPGEAVITALEQTTETPELVWTPAMAASLSAQIATMASDLYREQLKGRVIDWDVPEQASGQQEMRDEPQVGGIYVRLFLKDPKFPLRNPKRFLEGLLDQYLSSIAATHYDTQSIDPELPLLLSAALVSLLRVHPALADHVGYLGYVPKLVAAVAYEGRRETMASEEVTNVNYTDRTYEPEDVSTQPTQTPQERVRLSCLRVLHQLAASTTCAEAMAATSVGTPQVVPLLMKAIGWQGGSILALETLKRVVVAGNRARDALVAQGLKVGLVEVLLGLLDWRAGGRNGLCSQMKWNESEASIGRVLAIEVLHAFATEGAHCTKVRDILDASEVWSAYKDQKHDLFLPSSAQSAAAGVAGLIENSSSRLTYALAAPPSQPTPSRSAAFTAPDSNGKSDQLS</sequence>
<reference evidence="4" key="1">
    <citation type="submission" date="2020-03" db="EMBL/GenBank/DDBJ databases">
        <title>A high-quality chromosome-level genome assembly of a woody plant with both climbing and erect habits, Rhamnella rubrinervis.</title>
        <authorList>
            <person name="Lu Z."/>
            <person name="Yang Y."/>
            <person name="Zhu X."/>
            <person name="Sun Y."/>
        </authorList>
    </citation>
    <scope>NUCLEOTIDE SEQUENCE</scope>
    <source>
        <strain evidence="4">BYM</strain>
        <tissue evidence="4">Leaf</tissue>
    </source>
</reference>
<dbReference type="SUPFAM" id="SSF48371">
    <property type="entry name" value="ARM repeat"/>
    <property type="match status" value="1"/>
</dbReference>
<dbReference type="GO" id="GO:0043130">
    <property type="term" value="F:ubiquitin binding"/>
    <property type="evidence" value="ECO:0007669"/>
    <property type="project" value="InterPro"/>
</dbReference>
<dbReference type="SMART" id="SM00271">
    <property type="entry name" value="DnaJ"/>
    <property type="match status" value="1"/>
</dbReference>
<dbReference type="InterPro" id="IPR011989">
    <property type="entry name" value="ARM-like"/>
</dbReference>
<feature type="region of interest" description="Disordered" evidence="1">
    <location>
        <begin position="211"/>
        <end position="243"/>
    </location>
</feature>
<dbReference type="FunFam" id="1.10.287.110:FF:000030">
    <property type="entry name" value="DnaJ homolog subfamily C GRV2"/>
    <property type="match status" value="1"/>
</dbReference>
<dbReference type="PANTHER" id="PTHR36983:SF2">
    <property type="entry name" value="DNAJ HOMOLOG SUBFAMILY C MEMBER 13"/>
    <property type="match status" value="1"/>
</dbReference>
<feature type="domain" description="CUE" evidence="3">
    <location>
        <begin position="90"/>
        <end position="133"/>
    </location>
</feature>
<dbReference type="Proteomes" id="UP000796880">
    <property type="component" value="Unassembled WGS sequence"/>
</dbReference>
<dbReference type="InterPro" id="IPR045802">
    <property type="entry name" value="GRV2/DNAJC13_N"/>
</dbReference>
<feature type="region of interest" description="Disordered" evidence="1">
    <location>
        <begin position="31"/>
        <end position="86"/>
    </location>
</feature>
<evidence type="ECO:0000313" key="4">
    <source>
        <dbReference type="EMBL" id="KAF3441949.1"/>
    </source>
</evidence>